<dbReference type="GO" id="GO:0020037">
    <property type="term" value="F:heme binding"/>
    <property type="evidence" value="ECO:0007669"/>
    <property type="project" value="InterPro"/>
</dbReference>
<feature type="region of interest" description="Disordered" evidence="1">
    <location>
        <begin position="422"/>
        <end position="441"/>
    </location>
</feature>
<accession>A0A8J6C7K8</accession>
<dbReference type="Proteomes" id="UP000751190">
    <property type="component" value="Unassembled WGS sequence"/>
</dbReference>
<evidence type="ECO:0008006" key="4">
    <source>
        <dbReference type="Google" id="ProtNLM"/>
    </source>
</evidence>
<sequence>MGAAKSAPRREEHGLVLDSPSWSTWLSTSGLSIWALRAAFRAAHPAGCALVAQSDAVTGAQPAARGAPGGLTTLLVTEPAVFVAIEQALGGAAGLAKPSKGNGHLAHALTGVNGADWARQRIVLTARVLPVALGGGRPLALAEGAMDEALAALEVLFARSPPGARVQLDLKAVLEPACARWIVALVLGGALGGATRSRAADAAADGSSGGASGDAGGRAAEDGDAVGARLRCEAQARLQPAADALLAFWAALRARGAARNAARTTLAPLRAHTRDALACARRARRDACAQLQPSGAEGAGASAAALCAGGGAIVEAMAAVVIAREHASAASAAPCLSAEECEANCISFLTAGFETALSLAVWTLLQLGDGRRARLRRAVRMEAAAISACGELARAQIALLAQIKAHATTGCALPAELSAPAPLPDAPLPDHLPDAPPSPARPRDGGCACPPACGTPLLVRCLLRSLLVCPPVLNLPRTYPAQHAASVRDADGGGYAARAWERTSDWLRDSAPGAAERGASAREHAHRSSLRADVLCCNGVEIGWPAAGWEPLDAHTRRVCSFGLGERSCPAGTAALVASWTFCRRLLAIYDLAEPTDAAGPASKAYLAPTLCTLGAQHVVLTRAPV</sequence>
<dbReference type="InterPro" id="IPR036396">
    <property type="entry name" value="Cyt_P450_sf"/>
</dbReference>
<dbReference type="Gene3D" id="1.10.630.10">
    <property type="entry name" value="Cytochrome P450"/>
    <property type="match status" value="1"/>
</dbReference>
<organism evidence="2 3">
    <name type="scientific">Diacronema lutheri</name>
    <name type="common">Unicellular marine alga</name>
    <name type="synonym">Monochrysis lutheri</name>
    <dbReference type="NCBI Taxonomy" id="2081491"/>
    <lineage>
        <taxon>Eukaryota</taxon>
        <taxon>Haptista</taxon>
        <taxon>Haptophyta</taxon>
        <taxon>Pavlovophyceae</taxon>
        <taxon>Pavlovales</taxon>
        <taxon>Pavlovaceae</taxon>
        <taxon>Diacronema</taxon>
    </lineage>
</organism>
<protein>
    <recommendedName>
        <fullName evidence="4">Cytochrome P450</fullName>
    </recommendedName>
</protein>
<dbReference type="GO" id="GO:0005506">
    <property type="term" value="F:iron ion binding"/>
    <property type="evidence" value="ECO:0007669"/>
    <property type="project" value="InterPro"/>
</dbReference>
<reference evidence="2" key="1">
    <citation type="submission" date="2021-05" db="EMBL/GenBank/DDBJ databases">
        <title>The genome of the haptophyte Pavlova lutheri (Diacronema luteri, Pavlovales) - a model for lipid biosynthesis in eukaryotic algae.</title>
        <authorList>
            <person name="Hulatt C.J."/>
            <person name="Posewitz M.C."/>
        </authorList>
    </citation>
    <scope>NUCLEOTIDE SEQUENCE</scope>
    <source>
        <strain evidence="2">NIVA-4/92</strain>
    </source>
</reference>
<gene>
    <name evidence="2" type="ORF">KFE25_010939</name>
</gene>
<evidence type="ECO:0000256" key="1">
    <source>
        <dbReference type="SAM" id="MobiDB-lite"/>
    </source>
</evidence>
<keyword evidence="3" id="KW-1185">Reference proteome</keyword>
<dbReference type="GO" id="GO:0016705">
    <property type="term" value="F:oxidoreductase activity, acting on paired donors, with incorporation or reduction of molecular oxygen"/>
    <property type="evidence" value="ECO:0007669"/>
    <property type="project" value="InterPro"/>
</dbReference>
<dbReference type="GO" id="GO:0004497">
    <property type="term" value="F:monooxygenase activity"/>
    <property type="evidence" value="ECO:0007669"/>
    <property type="project" value="InterPro"/>
</dbReference>
<dbReference type="AlphaFoldDB" id="A0A8J6C7K8"/>
<name>A0A8J6C7K8_DIALT</name>
<evidence type="ECO:0000313" key="2">
    <source>
        <dbReference type="EMBL" id="KAG8459890.1"/>
    </source>
</evidence>
<dbReference type="EMBL" id="JAGTXO010000036">
    <property type="protein sequence ID" value="KAG8459890.1"/>
    <property type="molecule type" value="Genomic_DNA"/>
</dbReference>
<proteinExistence type="predicted"/>
<evidence type="ECO:0000313" key="3">
    <source>
        <dbReference type="Proteomes" id="UP000751190"/>
    </source>
</evidence>
<dbReference type="SUPFAM" id="SSF48264">
    <property type="entry name" value="Cytochrome P450"/>
    <property type="match status" value="1"/>
</dbReference>
<comment type="caution">
    <text evidence="2">The sequence shown here is derived from an EMBL/GenBank/DDBJ whole genome shotgun (WGS) entry which is preliminary data.</text>
</comment>